<evidence type="ECO:0000313" key="3">
    <source>
        <dbReference type="Proteomes" id="UP000597762"/>
    </source>
</evidence>
<gene>
    <name evidence="2" type="ORF">SPHA_41415</name>
</gene>
<evidence type="ECO:0000313" key="2">
    <source>
        <dbReference type="EMBL" id="CAE1278724.1"/>
    </source>
</evidence>
<keyword evidence="3" id="KW-1185">Reference proteome</keyword>
<evidence type="ECO:0000256" key="1">
    <source>
        <dbReference type="SAM" id="MobiDB-lite"/>
    </source>
</evidence>
<proteinExistence type="predicted"/>
<accession>A0A812CX31</accession>
<dbReference type="AlphaFoldDB" id="A0A812CX31"/>
<dbReference type="Proteomes" id="UP000597762">
    <property type="component" value="Unassembled WGS sequence"/>
</dbReference>
<organism evidence="2 3">
    <name type="scientific">Acanthosepion pharaonis</name>
    <name type="common">Pharaoh cuttlefish</name>
    <name type="synonym">Sepia pharaonis</name>
    <dbReference type="NCBI Taxonomy" id="158019"/>
    <lineage>
        <taxon>Eukaryota</taxon>
        <taxon>Metazoa</taxon>
        <taxon>Spiralia</taxon>
        <taxon>Lophotrochozoa</taxon>
        <taxon>Mollusca</taxon>
        <taxon>Cephalopoda</taxon>
        <taxon>Coleoidea</taxon>
        <taxon>Decapodiformes</taxon>
        <taxon>Sepiida</taxon>
        <taxon>Sepiina</taxon>
        <taxon>Sepiidae</taxon>
        <taxon>Acanthosepion</taxon>
    </lineage>
</organism>
<name>A0A812CX31_ACAPH</name>
<protein>
    <submittedName>
        <fullName evidence="2">Uncharacterized protein</fullName>
    </submittedName>
</protein>
<dbReference type="OrthoDB" id="6159946at2759"/>
<dbReference type="EMBL" id="CAHIKZ030001988">
    <property type="protein sequence ID" value="CAE1278724.1"/>
    <property type="molecule type" value="Genomic_DNA"/>
</dbReference>
<sequence length="310" mass="35153">MAVSLVNGSQAKVSSQNEKKPTNSARLGTSLLNGFPPVSELLFSREYLNKSLQILLATFVVQIQKVRIINSERKDPKSLLHFFELDFNKLCLKMTTLQQFFDKENVGASSSVKNRVGLTVRKQQQENACLVTPRQALGNINRDLSANRLTPLSKKLPKTPRTVKVFTENHENSKPRKALTSISENKLLADIKQKKSTAGPLSLICSSTSSRSTVHVDEIEHIHKPQDKEDDYEDIFPKKERVSSYIDKLISWRPSCFKKWDVDEESEDDNEMLLIDDELPVISRITRGECMGSISNVISSYCIYNYNNLD</sequence>
<comment type="caution">
    <text evidence="2">The sequence shown here is derived from an EMBL/GenBank/DDBJ whole genome shotgun (WGS) entry which is preliminary data.</text>
</comment>
<reference evidence="2" key="1">
    <citation type="submission" date="2021-01" db="EMBL/GenBank/DDBJ databases">
        <authorList>
            <person name="Li R."/>
            <person name="Bekaert M."/>
        </authorList>
    </citation>
    <scope>NUCLEOTIDE SEQUENCE</scope>
    <source>
        <strain evidence="2">Farmed</strain>
    </source>
</reference>
<feature type="region of interest" description="Disordered" evidence="1">
    <location>
        <begin position="1"/>
        <end position="26"/>
    </location>
</feature>